<proteinExistence type="predicted"/>
<evidence type="ECO:0008006" key="5">
    <source>
        <dbReference type="Google" id="ProtNLM"/>
    </source>
</evidence>
<evidence type="ECO:0000259" key="2">
    <source>
        <dbReference type="Pfam" id="PF26640"/>
    </source>
</evidence>
<sequence length="264" mass="30038">MRLLQIRSNGSFGLVERFGDDIPPYAILSHTWGSRDEEVSFQEMENGSGKTKLGYEKIVFCGRQAAEDGLDYFWVDTCCIDKTSSAELSEAINSMYVWYQAARVCYAYLSDVTSIEPRLESRWFTRGWTLQELIAPAEVVFYNRQWERLGTKLDLAQTVKDCTGIPIRVLCEHDDLDSFSVAQKMSWAASRQTTRVEDRAYCLLGVFGINMPLIYGEGENAFIRLQEEIMKITDDHSLFAWQSRDDRGGCLATSPSSFSRCADV</sequence>
<feature type="domain" description="DUF8212" evidence="2">
    <location>
        <begin position="220"/>
        <end position="243"/>
    </location>
</feature>
<comment type="caution">
    <text evidence="3">The sequence shown here is derived from an EMBL/GenBank/DDBJ whole genome shotgun (WGS) entry which is preliminary data.</text>
</comment>
<name>A0A9P4TFU7_CURKU</name>
<protein>
    <recommendedName>
        <fullName evidence="5">HET-domain-containing protein</fullName>
    </recommendedName>
</protein>
<dbReference type="InterPro" id="IPR010730">
    <property type="entry name" value="HET"/>
</dbReference>
<evidence type="ECO:0000259" key="1">
    <source>
        <dbReference type="Pfam" id="PF06985"/>
    </source>
</evidence>
<dbReference type="Proteomes" id="UP000801428">
    <property type="component" value="Unassembled WGS sequence"/>
</dbReference>
<evidence type="ECO:0000313" key="4">
    <source>
        <dbReference type="Proteomes" id="UP000801428"/>
    </source>
</evidence>
<dbReference type="OrthoDB" id="20872at2759"/>
<keyword evidence="4" id="KW-1185">Reference proteome</keyword>
<dbReference type="Pfam" id="PF06985">
    <property type="entry name" value="HET"/>
    <property type="match status" value="1"/>
</dbReference>
<feature type="domain" description="Heterokaryon incompatibility" evidence="1">
    <location>
        <begin position="25"/>
        <end position="113"/>
    </location>
</feature>
<dbReference type="AlphaFoldDB" id="A0A9P4TFU7"/>
<dbReference type="PANTHER" id="PTHR10622:SF10">
    <property type="entry name" value="HET DOMAIN-CONTAINING PROTEIN"/>
    <property type="match status" value="1"/>
</dbReference>
<reference evidence="3" key="1">
    <citation type="submission" date="2019-04" db="EMBL/GenBank/DDBJ databases">
        <title>Sequencing of skin fungus with MAO and IRED activity.</title>
        <authorList>
            <person name="Marsaioli A.J."/>
            <person name="Bonatto J.M.C."/>
            <person name="Reis Junior O."/>
        </authorList>
    </citation>
    <scope>NUCLEOTIDE SEQUENCE</scope>
    <source>
        <strain evidence="3">30M1</strain>
    </source>
</reference>
<gene>
    <name evidence="3" type="ORF">E8E13_007957</name>
</gene>
<dbReference type="EMBL" id="SWKU01000010">
    <property type="protein sequence ID" value="KAF3003092.1"/>
    <property type="molecule type" value="Genomic_DNA"/>
</dbReference>
<dbReference type="Pfam" id="PF26640">
    <property type="entry name" value="DUF8212"/>
    <property type="match status" value="1"/>
</dbReference>
<dbReference type="PANTHER" id="PTHR10622">
    <property type="entry name" value="HET DOMAIN-CONTAINING PROTEIN"/>
    <property type="match status" value="1"/>
</dbReference>
<evidence type="ECO:0000313" key="3">
    <source>
        <dbReference type="EMBL" id="KAF3003092.1"/>
    </source>
</evidence>
<accession>A0A9P4TFU7</accession>
<organism evidence="3 4">
    <name type="scientific">Curvularia kusanoi</name>
    <name type="common">Cochliobolus kusanoi</name>
    <dbReference type="NCBI Taxonomy" id="90978"/>
    <lineage>
        <taxon>Eukaryota</taxon>
        <taxon>Fungi</taxon>
        <taxon>Dikarya</taxon>
        <taxon>Ascomycota</taxon>
        <taxon>Pezizomycotina</taxon>
        <taxon>Dothideomycetes</taxon>
        <taxon>Pleosporomycetidae</taxon>
        <taxon>Pleosporales</taxon>
        <taxon>Pleosporineae</taxon>
        <taxon>Pleosporaceae</taxon>
        <taxon>Curvularia</taxon>
    </lineage>
</organism>
<dbReference type="InterPro" id="IPR058525">
    <property type="entry name" value="DUF8212"/>
</dbReference>